<dbReference type="AlphaFoldDB" id="A0AAE4CP84"/>
<dbReference type="PANTHER" id="PTHR42991">
    <property type="entry name" value="ALDEHYDE DEHYDROGENASE"/>
    <property type="match status" value="1"/>
</dbReference>
<dbReference type="GO" id="GO:0008911">
    <property type="term" value="F:lactaldehyde dehydrogenase (NAD+) activity"/>
    <property type="evidence" value="ECO:0007669"/>
    <property type="project" value="TreeGrafter"/>
</dbReference>
<dbReference type="Proteomes" id="UP001180845">
    <property type="component" value="Unassembled WGS sequence"/>
</dbReference>
<sequence length="479" mass="51063">MESVVEYWIAGRAATSTATFEVRNPYDSSMVATACYATADDVEQAVAAADACRKDMAALPAHARAAALDHVSRRLAERGEEIAELIVAENGKPITWARAEVNRSVSTFRWAAEEARRFSGELQRLDTEPGPSRLALLRRAPRGPVLGIAPFNFPLNLVAHKVAPALAAGAPIVLKPAPKTPLSALLLGELLAETDLPAGAWSVLPTTDEQAADLVADPRLPVVSFTGSGPVGWRILDSVPRKHVTLELGGDAAVVVCPDYADEADLEHAAQRIATFAMYQAGQSCVSVQRVYAHREVYDQLAARVVKAVESLGTGDPRDESTMVGPLIEPGAADRVEEWVHEAIAAGAELLTGGDRDGNSCAPTVLAGVPQQARISHEEVFGPVVLLEEVEETQQAFDRVNESRYGLQAGVFTHDLQTAFHASATLDVGGVIVGDVPSYRADQMPYGGVKESGVGREGVRSAMHDLTEERVTVLTGIEM</sequence>
<keyword evidence="2 4" id="KW-0560">Oxidoreductase</keyword>
<dbReference type="InterPro" id="IPR016163">
    <property type="entry name" value="Ald_DH_C"/>
</dbReference>
<dbReference type="FunFam" id="3.40.605.10:FF:000020">
    <property type="entry name" value="Aldehyde dehydrogenase"/>
    <property type="match status" value="1"/>
</dbReference>
<gene>
    <name evidence="4" type="ORF">JOF55_004347</name>
</gene>
<dbReference type="EC" id="1.2.1.3" evidence="4"/>
<proteinExistence type="inferred from homology"/>
<dbReference type="SUPFAM" id="SSF53720">
    <property type="entry name" value="ALDH-like"/>
    <property type="match status" value="1"/>
</dbReference>
<dbReference type="Gene3D" id="3.40.309.10">
    <property type="entry name" value="Aldehyde Dehydrogenase, Chain A, domain 2"/>
    <property type="match status" value="1"/>
</dbReference>
<dbReference type="InterPro" id="IPR016161">
    <property type="entry name" value="Ald_DH/histidinol_DH"/>
</dbReference>
<evidence type="ECO:0000313" key="5">
    <source>
        <dbReference type="Proteomes" id="UP001180845"/>
    </source>
</evidence>
<evidence type="ECO:0000256" key="2">
    <source>
        <dbReference type="ARBA" id="ARBA00023002"/>
    </source>
</evidence>
<dbReference type="RefSeq" id="WP_310277462.1">
    <property type="nucleotide sequence ID" value="NZ_JAVDXW010000001.1"/>
</dbReference>
<dbReference type="Gene3D" id="3.40.605.10">
    <property type="entry name" value="Aldehyde Dehydrogenase, Chain A, domain 1"/>
    <property type="match status" value="1"/>
</dbReference>
<feature type="domain" description="Aldehyde dehydrogenase" evidence="3">
    <location>
        <begin position="16"/>
        <end position="470"/>
    </location>
</feature>
<accession>A0AAE4CP84</accession>
<dbReference type="PANTHER" id="PTHR42991:SF1">
    <property type="entry name" value="ALDEHYDE DEHYDROGENASE"/>
    <property type="match status" value="1"/>
</dbReference>
<evidence type="ECO:0000256" key="1">
    <source>
        <dbReference type="ARBA" id="ARBA00009986"/>
    </source>
</evidence>
<evidence type="ECO:0000313" key="4">
    <source>
        <dbReference type="EMBL" id="MDR7304166.1"/>
    </source>
</evidence>
<dbReference type="EMBL" id="JAVDXW010000001">
    <property type="protein sequence ID" value="MDR7304166.1"/>
    <property type="molecule type" value="Genomic_DNA"/>
</dbReference>
<dbReference type="InterPro" id="IPR015590">
    <property type="entry name" value="Aldehyde_DH_dom"/>
</dbReference>
<organism evidence="4 5">
    <name type="scientific">Haloactinomyces albus</name>
    <dbReference type="NCBI Taxonomy" id="1352928"/>
    <lineage>
        <taxon>Bacteria</taxon>
        <taxon>Bacillati</taxon>
        <taxon>Actinomycetota</taxon>
        <taxon>Actinomycetes</taxon>
        <taxon>Actinopolysporales</taxon>
        <taxon>Actinopolysporaceae</taxon>
        <taxon>Haloactinomyces</taxon>
    </lineage>
</organism>
<dbReference type="Pfam" id="PF00171">
    <property type="entry name" value="Aldedh"/>
    <property type="match status" value="1"/>
</dbReference>
<dbReference type="InterPro" id="IPR051020">
    <property type="entry name" value="ALDH-related_metabolic_enz"/>
</dbReference>
<name>A0AAE4CP84_9ACTN</name>
<dbReference type="InterPro" id="IPR016162">
    <property type="entry name" value="Ald_DH_N"/>
</dbReference>
<reference evidence="4" key="1">
    <citation type="submission" date="2023-07" db="EMBL/GenBank/DDBJ databases">
        <title>Sequencing the genomes of 1000 actinobacteria strains.</title>
        <authorList>
            <person name="Klenk H.-P."/>
        </authorList>
    </citation>
    <scope>NUCLEOTIDE SEQUENCE</scope>
    <source>
        <strain evidence="4">DSM 45977</strain>
    </source>
</reference>
<keyword evidence="5" id="KW-1185">Reference proteome</keyword>
<comment type="similarity">
    <text evidence="1">Belongs to the aldehyde dehydrogenase family.</text>
</comment>
<comment type="caution">
    <text evidence="4">The sequence shown here is derived from an EMBL/GenBank/DDBJ whole genome shotgun (WGS) entry which is preliminary data.</text>
</comment>
<protein>
    <submittedName>
        <fullName evidence="4">Aldehyde dehydrogenase (NAD+)</fullName>
        <ecNumber evidence="4">1.2.1.3</ecNumber>
    </submittedName>
</protein>
<evidence type="ECO:0000259" key="3">
    <source>
        <dbReference type="Pfam" id="PF00171"/>
    </source>
</evidence>